<dbReference type="EMBL" id="CP097330">
    <property type="protein sequence ID" value="URF03523.1"/>
    <property type="molecule type" value="Genomic_DNA"/>
</dbReference>
<dbReference type="Gene3D" id="1.20.1600.10">
    <property type="entry name" value="Outer membrane efflux proteins (OEP)"/>
    <property type="match status" value="1"/>
</dbReference>
<evidence type="ECO:0000313" key="6">
    <source>
        <dbReference type="Proteomes" id="UP001056132"/>
    </source>
</evidence>
<dbReference type="AlphaFoldDB" id="A0AAE9L172"/>
<reference evidence="4" key="2">
    <citation type="journal article" date="2022" name="Microbiol. Resour. Announc.">
        <title>Genome Sequence of Cupriavidus campinensis Strain G5, a Member of a Bacterial Consortium Capable of Polyethylene Degradation.</title>
        <authorList>
            <person name="Schneider B."/>
            <person name="Pfeiffer F."/>
            <person name="Dyall-Smith M."/>
            <person name="Kunte H.J."/>
        </authorList>
    </citation>
    <scope>NUCLEOTIDE SEQUENCE</scope>
    <source>
        <strain evidence="4">G5</strain>
    </source>
</reference>
<evidence type="ECO:0000313" key="5">
    <source>
        <dbReference type="Proteomes" id="UP000318943"/>
    </source>
</evidence>
<evidence type="ECO:0000313" key="3">
    <source>
        <dbReference type="EMBL" id="TSP12294.1"/>
    </source>
</evidence>
<gene>
    <name evidence="3" type="ORF">FGG12_11890</name>
    <name evidence="4" type="ORF">M5D45_13480</name>
</gene>
<proteinExistence type="inferred from homology"/>
<evidence type="ECO:0000313" key="4">
    <source>
        <dbReference type="EMBL" id="URF03523.1"/>
    </source>
</evidence>
<dbReference type="GO" id="GO:0015562">
    <property type="term" value="F:efflux transmembrane transporter activity"/>
    <property type="evidence" value="ECO:0007669"/>
    <property type="project" value="InterPro"/>
</dbReference>
<evidence type="ECO:0000256" key="2">
    <source>
        <dbReference type="RuleBase" id="RU362097"/>
    </source>
</evidence>
<dbReference type="Proteomes" id="UP000318943">
    <property type="component" value="Unassembled WGS sequence"/>
</dbReference>
<reference evidence="3 5" key="1">
    <citation type="submission" date="2019-05" db="EMBL/GenBank/DDBJ databases">
        <title>Whole genome sequence analysis of Cupriavidus campinensis S14E4C strain.</title>
        <authorList>
            <person name="Abbaszade G."/>
            <person name="Szabo A."/>
            <person name="Toumi M."/>
            <person name="Toth E."/>
        </authorList>
    </citation>
    <scope>NUCLEOTIDE SEQUENCE [LARGE SCALE GENOMIC DNA]</scope>
    <source>
        <strain evidence="3 5">S14E4C</strain>
    </source>
</reference>
<keyword evidence="2" id="KW-0732">Signal</keyword>
<dbReference type="Gene3D" id="2.20.200.10">
    <property type="entry name" value="Outer membrane efflux proteins (OEP)"/>
    <property type="match status" value="1"/>
</dbReference>
<keyword evidence="2" id="KW-1134">Transmembrane beta strand</keyword>
<dbReference type="PANTHER" id="PTHR30203:SF33">
    <property type="entry name" value="BLR4455 PROTEIN"/>
    <property type="match status" value="1"/>
</dbReference>
<keyword evidence="5" id="KW-1185">Reference proteome</keyword>
<dbReference type="Proteomes" id="UP001056132">
    <property type="component" value="Chromosome 1"/>
</dbReference>
<keyword evidence="2" id="KW-0564">Palmitate</keyword>
<dbReference type="KEGG" id="ccam:M5D45_13480"/>
<dbReference type="GO" id="GO:0005886">
    <property type="term" value="C:plasma membrane"/>
    <property type="evidence" value="ECO:0007669"/>
    <property type="project" value="UniProtKB-SubCell"/>
</dbReference>
<keyword evidence="2" id="KW-0472">Membrane</keyword>
<dbReference type="NCBIfam" id="TIGR01845">
    <property type="entry name" value="outer_NodT"/>
    <property type="match status" value="1"/>
</dbReference>
<comment type="subcellular location">
    <subcellularLocation>
        <location evidence="2">Cell membrane</location>
        <topology evidence="2">Lipid-anchor</topology>
    </subcellularLocation>
</comment>
<feature type="chain" id="PRO_5041771655" evidence="2">
    <location>
        <begin position="25"/>
        <end position="499"/>
    </location>
</feature>
<dbReference type="RefSeq" id="WP_144197879.1">
    <property type="nucleotide sequence ID" value="NZ_CP097330.1"/>
</dbReference>
<protein>
    <submittedName>
        <fullName evidence="4">Efflux transporter outer membrane subunit</fullName>
    </submittedName>
</protein>
<organism evidence="4 6">
    <name type="scientific">Cupriavidus campinensis</name>
    <dbReference type="NCBI Taxonomy" id="151783"/>
    <lineage>
        <taxon>Bacteria</taxon>
        <taxon>Pseudomonadati</taxon>
        <taxon>Pseudomonadota</taxon>
        <taxon>Betaproteobacteria</taxon>
        <taxon>Burkholderiales</taxon>
        <taxon>Burkholderiaceae</taxon>
        <taxon>Cupriavidus</taxon>
    </lineage>
</organism>
<reference evidence="4" key="3">
    <citation type="submission" date="2022-05" db="EMBL/GenBank/DDBJ databases">
        <authorList>
            <person name="Kunte H.-J."/>
        </authorList>
    </citation>
    <scope>NUCLEOTIDE SEQUENCE</scope>
    <source>
        <strain evidence="4">G5</strain>
    </source>
</reference>
<evidence type="ECO:0000256" key="1">
    <source>
        <dbReference type="ARBA" id="ARBA00007613"/>
    </source>
</evidence>
<dbReference type="PROSITE" id="PS51257">
    <property type="entry name" value="PROKAR_LIPOPROTEIN"/>
    <property type="match status" value="1"/>
</dbReference>
<dbReference type="EMBL" id="VCIZ01000006">
    <property type="protein sequence ID" value="TSP12294.1"/>
    <property type="molecule type" value="Genomic_DNA"/>
</dbReference>
<keyword evidence="2" id="KW-0449">Lipoprotein</keyword>
<dbReference type="Pfam" id="PF02321">
    <property type="entry name" value="OEP"/>
    <property type="match status" value="2"/>
</dbReference>
<accession>A0AAE9L172</accession>
<comment type="similarity">
    <text evidence="1 2">Belongs to the outer membrane factor (OMF) (TC 1.B.17) family.</text>
</comment>
<keyword evidence="2" id="KW-0812">Transmembrane</keyword>
<dbReference type="InterPro" id="IPR010131">
    <property type="entry name" value="MdtP/NodT-like"/>
</dbReference>
<sequence>MSSGLRWRALAGVSVGPLVGALMAGGCAVGPDYERPAVDVPETYRFAEPPPATVTVTPATPAPPAIDPQWWGQFGDPVLDAMIAQALERNRDILIAAARVDEYYGRVMSTRGLMFPQVGVEAAASRQRLSNSGGTLSPVGNPFNQVQADVFASWEIDLFGRLRRLTESARAQWAASDEARRAVEISVVAAVASGYVTLRDLDNRRLVAGDTLDSRAGALELFRQRFEGGVVSEVEVAQAQSEYASAQTSVALYDQLVSQQENLLSVLIGENPRAMPRGLPIGELRPPTIPSGLPSDLLEQRPDLLQAEQQLVAANAEIGAARAEYFPTITLTGLFGAASTALSGLWVGAAQTWSYGASVAMPIFSAGRIAGDVRQAEARQRQALQGYQQAIQTAFREVADALVGVQRTRDQLAAKTAQVDALARYAALARDRYEGGYTSYLEVLDSERALFSAQIDQSSLRGTEFGQIVQLYKALGAGWPLRAAGNPQAGRRDQVSTTE</sequence>
<dbReference type="PANTHER" id="PTHR30203">
    <property type="entry name" value="OUTER MEMBRANE CATION EFFLUX PROTEIN"/>
    <property type="match status" value="1"/>
</dbReference>
<dbReference type="InterPro" id="IPR003423">
    <property type="entry name" value="OMP_efflux"/>
</dbReference>
<name>A0AAE9L172_9BURK</name>
<feature type="signal peptide" evidence="2">
    <location>
        <begin position="1"/>
        <end position="24"/>
    </location>
</feature>
<dbReference type="SUPFAM" id="SSF56954">
    <property type="entry name" value="Outer membrane efflux proteins (OEP)"/>
    <property type="match status" value="1"/>
</dbReference>